<organism evidence="3 4">
    <name type="scientific">Segatella copri</name>
    <dbReference type="NCBI Taxonomy" id="165179"/>
    <lineage>
        <taxon>Bacteria</taxon>
        <taxon>Pseudomonadati</taxon>
        <taxon>Bacteroidota</taxon>
        <taxon>Bacteroidia</taxon>
        <taxon>Bacteroidales</taxon>
        <taxon>Prevotellaceae</taxon>
        <taxon>Segatella</taxon>
    </lineage>
</organism>
<feature type="chain" id="PRO_5042788532" evidence="1">
    <location>
        <begin position="22"/>
        <end position="316"/>
    </location>
</feature>
<dbReference type="AlphaFoldDB" id="A0AA93BCV9"/>
<dbReference type="EMBL" id="JANDXR010000023">
    <property type="protein sequence ID" value="MCP9502663.1"/>
    <property type="molecule type" value="Genomic_DNA"/>
</dbReference>
<dbReference type="PROSITE" id="PS51257">
    <property type="entry name" value="PROKAR_LIPOPROTEIN"/>
    <property type="match status" value="1"/>
</dbReference>
<accession>A0AA93BCV9</accession>
<dbReference type="Gene3D" id="2.60.40.2620">
    <property type="entry name" value="Fimbrillin-like"/>
    <property type="match status" value="1"/>
</dbReference>
<dbReference type="Proteomes" id="UP001206014">
    <property type="component" value="Unassembled WGS sequence"/>
</dbReference>
<sequence>MKRNIYSYSKLWMILFVLMGAACTNQVEDAIPVSGQPIEFSVQSDWKEIPNTRSDDKTQFIGGDEIQIFGFHKSSQGADENVQFMYDVDNHVDNRTLGQKVKFDGTNWNYTPKRFWPKYGLLDFYASYPCDPYNSIHYDVEKKWMTYENNLTQDLLYGLATDRDCASKDSVRIWMVHALAKVRIILDKSLGDIGTVQVWGYKTGHFSPINYGVPDWKIDDKTPIYADFCKYPYNGYEADEELKNNNSVTVFILPNKITGLKMWNSDRQEIDASEKIKNLEFKAGKVYNLTISKSNGVRKKNTNSRSIAMSVRCVSE</sequence>
<protein>
    <submittedName>
        <fullName evidence="2">Fimbrillin family protein</fullName>
    </submittedName>
</protein>
<reference evidence="2" key="2">
    <citation type="submission" date="2022-07" db="EMBL/GenBank/DDBJ databases">
        <title>Prevotella copri.</title>
        <authorList>
            <person name="Yang C."/>
        </authorList>
    </citation>
    <scope>NUCLEOTIDE SEQUENCE</scope>
    <source>
        <strain evidence="2">HF88</strain>
    </source>
</reference>
<dbReference type="RefSeq" id="WP_119228227.1">
    <property type="nucleotide sequence ID" value="NZ_CATKVS010000004.1"/>
</dbReference>
<dbReference type="InterPro" id="IPR042278">
    <property type="entry name" value="Mfa-like_1_N"/>
</dbReference>
<keyword evidence="1" id="KW-0732">Signal</keyword>
<dbReference type="EMBL" id="QRVN01000048">
    <property type="protein sequence ID" value="RGS44901.1"/>
    <property type="molecule type" value="Genomic_DNA"/>
</dbReference>
<evidence type="ECO:0000313" key="4">
    <source>
        <dbReference type="Proteomes" id="UP000286113"/>
    </source>
</evidence>
<comment type="caution">
    <text evidence="3">The sequence shown here is derived from an EMBL/GenBank/DDBJ whole genome shotgun (WGS) entry which is preliminary data.</text>
</comment>
<dbReference type="Pfam" id="PF13149">
    <property type="entry name" value="Mfa_like_1"/>
    <property type="match status" value="1"/>
</dbReference>
<dbReference type="Proteomes" id="UP000286113">
    <property type="component" value="Unassembled WGS sequence"/>
</dbReference>
<dbReference type="InterPro" id="IPR025049">
    <property type="entry name" value="Mfa-like_1"/>
</dbReference>
<evidence type="ECO:0000256" key="1">
    <source>
        <dbReference type="SAM" id="SignalP"/>
    </source>
</evidence>
<gene>
    <name evidence="3" type="ORF">DWX90_15040</name>
    <name evidence="2" type="ORF">NND11_14130</name>
</gene>
<feature type="signal peptide" evidence="1">
    <location>
        <begin position="1"/>
        <end position="21"/>
    </location>
</feature>
<dbReference type="CDD" id="cd13120">
    <property type="entry name" value="BF2867_like_N"/>
    <property type="match status" value="1"/>
</dbReference>
<evidence type="ECO:0000313" key="3">
    <source>
        <dbReference type="EMBL" id="RGS44901.1"/>
    </source>
</evidence>
<evidence type="ECO:0000313" key="2">
    <source>
        <dbReference type="EMBL" id="MCP9502663.1"/>
    </source>
</evidence>
<proteinExistence type="predicted"/>
<reference evidence="3 4" key="1">
    <citation type="submission" date="2018-08" db="EMBL/GenBank/DDBJ databases">
        <title>A genome reference for cultivated species of the human gut microbiota.</title>
        <authorList>
            <person name="Zou Y."/>
            <person name="Xue W."/>
            <person name="Luo G."/>
        </authorList>
    </citation>
    <scope>NUCLEOTIDE SEQUENCE [LARGE SCALE GENOMIC DNA]</scope>
    <source>
        <strain evidence="3 4">AF22-1</strain>
    </source>
</reference>
<name>A0AA93BCV9_9BACT</name>